<dbReference type="GO" id="GO:0032259">
    <property type="term" value="P:methylation"/>
    <property type="evidence" value="ECO:0007669"/>
    <property type="project" value="UniProtKB-KW"/>
</dbReference>
<dbReference type="InterPro" id="IPR050602">
    <property type="entry name" value="Malonyl-ACP_OMT"/>
</dbReference>
<gene>
    <name evidence="5" type="ORF">SAMN05216456_2676</name>
</gene>
<evidence type="ECO:0000256" key="3">
    <source>
        <dbReference type="SAM" id="MobiDB-lite"/>
    </source>
</evidence>
<dbReference type="Gene3D" id="3.40.50.150">
    <property type="entry name" value="Vaccinia Virus protein VP39"/>
    <property type="match status" value="1"/>
</dbReference>
<evidence type="ECO:0000313" key="5">
    <source>
        <dbReference type="EMBL" id="SFV36957.1"/>
    </source>
</evidence>
<dbReference type="PANTHER" id="PTHR13090:SF1">
    <property type="entry name" value="ARGININE-HYDROXYLASE NDUFAF5, MITOCHONDRIAL"/>
    <property type="match status" value="1"/>
</dbReference>
<keyword evidence="2" id="KW-0808">Transferase</keyword>
<proteinExistence type="predicted"/>
<dbReference type="GO" id="GO:0008757">
    <property type="term" value="F:S-adenosylmethionine-dependent methyltransferase activity"/>
    <property type="evidence" value="ECO:0007669"/>
    <property type="project" value="InterPro"/>
</dbReference>
<dbReference type="SUPFAM" id="SSF53335">
    <property type="entry name" value="S-adenosyl-L-methionine-dependent methyltransferases"/>
    <property type="match status" value="1"/>
</dbReference>
<reference evidence="5 6" key="1">
    <citation type="submission" date="2016-10" db="EMBL/GenBank/DDBJ databases">
        <authorList>
            <person name="de Groot N.N."/>
        </authorList>
    </citation>
    <scope>NUCLEOTIDE SEQUENCE [LARGE SCALE GENOMIC DNA]</scope>
    <source>
        <strain evidence="5 6">IPL20</strain>
    </source>
</reference>
<evidence type="ECO:0000256" key="2">
    <source>
        <dbReference type="ARBA" id="ARBA00022679"/>
    </source>
</evidence>
<dbReference type="STRING" id="429728.SAMN05216456_2676"/>
<keyword evidence="6" id="KW-1185">Reference proteome</keyword>
<feature type="domain" description="Methyltransferase type 11" evidence="4">
    <location>
        <begin position="50"/>
        <end position="134"/>
    </location>
</feature>
<evidence type="ECO:0000256" key="1">
    <source>
        <dbReference type="ARBA" id="ARBA00022603"/>
    </source>
</evidence>
<accession>A0A1I7NQJ2</accession>
<evidence type="ECO:0000313" key="6">
    <source>
        <dbReference type="Proteomes" id="UP000199074"/>
    </source>
</evidence>
<dbReference type="EMBL" id="FPCK01000003">
    <property type="protein sequence ID" value="SFV36957.1"/>
    <property type="molecule type" value="Genomic_DNA"/>
</dbReference>
<dbReference type="InterPro" id="IPR029063">
    <property type="entry name" value="SAM-dependent_MTases_sf"/>
</dbReference>
<sequence>MGQLLFRESGMSQPPRLFDPALIGSHLARRPTRDNFVRDLVFEDLADRLGAYMRDFAKAVLIAPDVDLLPTTVATASGAVEFTPVEAFGGSDFPDLPDGELDLVVSLLHLQAVNDVPGHMARLRSRLKPDGLLLVAMLGGESLTELREAFLGADIAVSGGASARIAPMAQVRDAGGLLQRAGFALPVADVETHTVRYANAFALMAELRALGAANPLVDRSRRLATRSLLTAAATAYQDAAGDADGRVRATLEIIWLAGWVPHESQQKPLRPGSAKVSLSDLLKKD</sequence>
<protein>
    <recommendedName>
        <fullName evidence="4">Methyltransferase type 11 domain-containing protein</fullName>
    </recommendedName>
</protein>
<dbReference type="InterPro" id="IPR013216">
    <property type="entry name" value="Methyltransf_11"/>
</dbReference>
<dbReference type="Pfam" id="PF08241">
    <property type="entry name" value="Methyltransf_11"/>
    <property type="match status" value="1"/>
</dbReference>
<keyword evidence="1" id="KW-0489">Methyltransferase</keyword>
<dbReference type="AlphaFoldDB" id="A0A1I7NQJ2"/>
<evidence type="ECO:0000259" key="4">
    <source>
        <dbReference type="Pfam" id="PF08241"/>
    </source>
</evidence>
<dbReference type="Proteomes" id="UP000199074">
    <property type="component" value="Unassembled WGS sequence"/>
</dbReference>
<name>A0A1I7NQJ2_9HYPH</name>
<feature type="region of interest" description="Disordered" evidence="3">
    <location>
        <begin position="264"/>
        <end position="285"/>
    </location>
</feature>
<dbReference type="PANTHER" id="PTHR13090">
    <property type="entry name" value="ARGININE-HYDROXYLASE NDUFAF5, MITOCHONDRIAL"/>
    <property type="match status" value="1"/>
</dbReference>
<organism evidence="5 6">
    <name type="scientific">Devosia crocina</name>
    <dbReference type="NCBI Taxonomy" id="429728"/>
    <lineage>
        <taxon>Bacteria</taxon>
        <taxon>Pseudomonadati</taxon>
        <taxon>Pseudomonadota</taxon>
        <taxon>Alphaproteobacteria</taxon>
        <taxon>Hyphomicrobiales</taxon>
        <taxon>Devosiaceae</taxon>
        <taxon>Devosia</taxon>
    </lineage>
</organism>